<gene>
    <name evidence="1" type="ORF">L6452_21913</name>
</gene>
<reference evidence="2" key="1">
    <citation type="journal article" date="2022" name="Mol. Ecol. Resour.">
        <title>The genomes of chicory, endive, great burdock and yacon provide insights into Asteraceae palaeo-polyploidization history and plant inulin production.</title>
        <authorList>
            <person name="Fan W."/>
            <person name="Wang S."/>
            <person name="Wang H."/>
            <person name="Wang A."/>
            <person name="Jiang F."/>
            <person name="Liu H."/>
            <person name="Zhao H."/>
            <person name="Xu D."/>
            <person name="Zhang Y."/>
        </authorList>
    </citation>
    <scope>NUCLEOTIDE SEQUENCE [LARGE SCALE GENOMIC DNA]</scope>
    <source>
        <strain evidence="2">cv. Niubang</strain>
    </source>
</reference>
<comment type="caution">
    <text evidence="1">The sequence shown here is derived from an EMBL/GenBank/DDBJ whole genome shotgun (WGS) entry which is preliminary data.</text>
</comment>
<name>A0ACB9AYC7_ARCLA</name>
<evidence type="ECO:0000313" key="2">
    <source>
        <dbReference type="Proteomes" id="UP001055879"/>
    </source>
</evidence>
<dbReference type="EMBL" id="CM042053">
    <property type="protein sequence ID" value="KAI3714950.1"/>
    <property type="molecule type" value="Genomic_DNA"/>
</dbReference>
<dbReference type="Proteomes" id="UP001055879">
    <property type="component" value="Linkage Group LG07"/>
</dbReference>
<accession>A0ACB9AYC7</accession>
<protein>
    <submittedName>
        <fullName evidence="1">Uncharacterized protein</fullName>
    </submittedName>
</protein>
<organism evidence="1 2">
    <name type="scientific">Arctium lappa</name>
    <name type="common">Greater burdock</name>
    <name type="synonym">Lappa major</name>
    <dbReference type="NCBI Taxonomy" id="4217"/>
    <lineage>
        <taxon>Eukaryota</taxon>
        <taxon>Viridiplantae</taxon>
        <taxon>Streptophyta</taxon>
        <taxon>Embryophyta</taxon>
        <taxon>Tracheophyta</taxon>
        <taxon>Spermatophyta</taxon>
        <taxon>Magnoliopsida</taxon>
        <taxon>eudicotyledons</taxon>
        <taxon>Gunneridae</taxon>
        <taxon>Pentapetalae</taxon>
        <taxon>asterids</taxon>
        <taxon>campanulids</taxon>
        <taxon>Asterales</taxon>
        <taxon>Asteraceae</taxon>
        <taxon>Carduoideae</taxon>
        <taxon>Cardueae</taxon>
        <taxon>Arctiinae</taxon>
        <taxon>Arctium</taxon>
    </lineage>
</organism>
<sequence length="139" mass="16282">MSYRTCKTCNKKVTESTGKGYWCARCQKDEESFTLRYVFSAKFSDATDEAWFSIFHEQTEILLGCSADELAKLKSHEETPNFLCQLKKAKWVSFLFRICVSRTEYKNVKRQKINVIDIALVDFVVDTRFLLNEIYAMKD</sequence>
<reference evidence="1 2" key="2">
    <citation type="journal article" date="2022" name="Mol. Ecol. Resour.">
        <title>The genomes of chicory, endive, great burdock and yacon provide insights into Asteraceae paleo-polyploidization history and plant inulin production.</title>
        <authorList>
            <person name="Fan W."/>
            <person name="Wang S."/>
            <person name="Wang H."/>
            <person name="Wang A."/>
            <person name="Jiang F."/>
            <person name="Liu H."/>
            <person name="Zhao H."/>
            <person name="Xu D."/>
            <person name="Zhang Y."/>
        </authorList>
    </citation>
    <scope>NUCLEOTIDE SEQUENCE [LARGE SCALE GENOMIC DNA]</scope>
    <source>
        <strain evidence="2">cv. Niubang</strain>
    </source>
</reference>
<keyword evidence="2" id="KW-1185">Reference proteome</keyword>
<proteinExistence type="predicted"/>
<evidence type="ECO:0000313" key="1">
    <source>
        <dbReference type="EMBL" id="KAI3714950.1"/>
    </source>
</evidence>